<keyword evidence="2" id="KW-1133">Transmembrane helix</keyword>
<evidence type="ECO:0000259" key="3">
    <source>
        <dbReference type="PROSITE" id="PS51670"/>
    </source>
</evidence>
<accession>A0A0B6ZYR4</accession>
<reference evidence="4" key="1">
    <citation type="submission" date="2014-12" db="EMBL/GenBank/DDBJ databases">
        <title>Insight into the proteome of Arion vulgaris.</title>
        <authorList>
            <person name="Aradska J."/>
            <person name="Bulat T."/>
            <person name="Smidak R."/>
            <person name="Sarate P."/>
            <person name="Gangsoo J."/>
            <person name="Sialana F."/>
            <person name="Bilban M."/>
            <person name="Lubec G."/>
        </authorList>
    </citation>
    <scope>NUCLEOTIDE SEQUENCE</scope>
    <source>
        <tissue evidence="4">Skin</tissue>
    </source>
</reference>
<evidence type="ECO:0000256" key="1">
    <source>
        <dbReference type="PROSITE-ProRule" id="PRU01005"/>
    </source>
</evidence>
<dbReference type="Pfam" id="PF05960">
    <property type="entry name" value="DUF885"/>
    <property type="match status" value="1"/>
</dbReference>
<dbReference type="InterPro" id="IPR003582">
    <property type="entry name" value="ShKT_dom"/>
</dbReference>
<dbReference type="InterPro" id="IPR010281">
    <property type="entry name" value="DUF885"/>
</dbReference>
<feature type="domain" description="ShKT" evidence="3">
    <location>
        <begin position="85"/>
        <end position="121"/>
    </location>
</feature>
<dbReference type="AlphaFoldDB" id="A0A0B6ZYR4"/>
<keyword evidence="2" id="KW-0472">Membrane</keyword>
<keyword evidence="2" id="KW-0812">Transmembrane</keyword>
<dbReference type="PANTHER" id="PTHR33361">
    <property type="entry name" value="GLR0591 PROTEIN"/>
    <property type="match status" value="1"/>
</dbReference>
<dbReference type="PROSITE" id="PS51670">
    <property type="entry name" value="SHKT"/>
    <property type="match status" value="1"/>
</dbReference>
<sequence>RPYVIEGPALNLLWYTFIRELCFYIQHTMLENWKRSKRARFTPHRLMIQDKKGSSPCMSRTLVVMLVQLLFILNLDFSSAGKDDCRNTYIDNDVCDLLASQGQCDITEWMFDNCEKSCGLCSVDEDEDSKFQRILYEFYDFRSREFPEYATFVGYHSYDGDLESFKIEAFDRRKNETEKFIESLTSLDIEKLSKINQRELRIFQSHLQTFLDGYKWRDYGALNSINFLEGIAKGPQWPIYARLETEQDFEGYLKRLASFPEQISDQIMLMKRAIAMNRTSHIVSMNRVPAMLDDWDVDLFFFIPFQNSLAMKHFPSAVKTRMWQKARSLIPDIKQTLKQLKTFISKDYLEATRNLPGVHSLPQGVQYYEACLKWYLGFDVTAKEVFELGVREVDRIENKIREVMSSLGFVGNLKSFFQYVQDMPQFYNHTKNQILEKYRSLLDVDIIPRLDTIFYNVTISPITVVPVDRDGPWGSYGLRMFYVNLKEPMKRSTFTMMPLTLHEAYPGHHFQDLYSQHFDIPLYRAQPMNGRLYSVPFHFPVYSAYAEGWALYSEYLGHELGLYHESYELFGRYVSEIFRACRLVVDTGIHAFGWSRERAIEYLSGYSDFPLSQIAAEVDRYITAPGQACAYKVGEIKIKNVREKAAKALGHRFDVKDFHHHILKIGIVPLNILEEVVDEWTKSKMSSELTVTSSDILSDISTHKAGEFIPVVSHMLLLCCLGISLVKYIIR</sequence>
<name>A0A0B6ZYR4_9EUPU</name>
<feature type="transmembrane region" description="Helical" evidence="2">
    <location>
        <begin position="708"/>
        <end position="730"/>
    </location>
</feature>
<dbReference type="SMART" id="SM00254">
    <property type="entry name" value="ShKT"/>
    <property type="match status" value="1"/>
</dbReference>
<evidence type="ECO:0000256" key="2">
    <source>
        <dbReference type="SAM" id="Phobius"/>
    </source>
</evidence>
<proteinExistence type="predicted"/>
<evidence type="ECO:0000313" key="4">
    <source>
        <dbReference type="EMBL" id="CEK73457.1"/>
    </source>
</evidence>
<dbReference type="PANTHER" id="PTHR33361:SF2">
    <property type="entry name" value="DUF885 DOMAIN-CONTAINING PROTEIN"/>
    <property type="match status" value="1"/>
</dbReference>
<gene>
    <name evidence="4" type="primary">ORF86847</name>
</gene>
<feature type="non-terminal residue" evidence="4">
    <location>
        <position position="1"/>
    </location>
</feature>
<protein>
    <recommendedName>
        <fullName evidence="3">ShKT domain-containing protein</fullName>
    </recommendedName>
</protein>
<organism evidence="4">
    <name type="scientific">Arion vulgaris</name>
    <dbReference type="NCBI Taxonomy" id="1028688"/>
    <lineage>
        <taxon>Eukaryota</taxon>
        <taxon>Metazoa</taxon>
        <taxon>Spiralia</taxon>
        <taxon>Lophotrochozoa</taxon>
        <taxon>Mollusca</taxon>
        <taxon>Gastropoda</taxon>
        <taxon>Heterobranchia</taxon>
        <taxon>Euthyneura</taxon>
        <taxon>Panpulmonata</taxon>
        <taxon>Eupulmonata</taxon>
        <taxon>Stylommatophora</taxon>
        <taxon>Helicina</taxon>
        <taxon>Arionoidea</taxon>
        <taxon>Arionidae</taxon>
        <taxon>Arion</taxon>
    </lineage>
</organism>
<dbReference type="EMBL" id="HACG01026592">
    <property type="protein sequence ID" value="CEK73457.1"/>
    <property type="molecule type" value="Transcribed_RNA"/>
</dbReference>
<comment type="caution">
    <text evidence="1">Lacks conserved residue(s) required for the propagation of feature annotation.</text>
</comment>